<gene>
    <name evidence="1" type="ORF">WKI58_37795</name>
</gene>
<proteinExistence type="predicted"/>
<keyword evidence="2" id="KW-1185">Reference proteome</keyword>
<protein>
    <submittedName>
        <fullName evidence="1">Uncharacterized protein</fullName>
    </submittedName>
</protein>
<evidence type="ECO:0000313" key="2">
    <source>
        <dbReference type="Proteomes" id="UP001375539"/>
    </source>
</evidence>
<dbReference type="Proteomes" id="UP001375539">
    <property type="component" value="Unassembled WGS sequence"/>
</dbReference>
<sequence>MFRSGVKALLAIVAAFGLVLTANGPAMAADTWKYYRSGINSDNWDIELWRDGTLRGWGSFNADPYGGINPVPGDAFQACDQYADGKGIEVRRKFEGGSWHVMASTRGVSSPYCTLWETDNMPEETFLAVRVCIVEGTHQTCSAERWTWA</sequence>
<name>A0ACC6QWC3_9ACTN</name>
<dbReference type="EMBL" id="JBBKAI010000002">
    <property type="protein sequence ID" value="MEJ8662162.1"/>
    <property type="molecule type" value="Genomic_DNA"/>
</dbReference>
<accession>A0ACC6QWC3</accession>
<organism evidence="1 2">
    <name type="scientific">Streptomyces pratisoli</name>
    <dbReference type="NCBI Taxonomy" id="3139917"/>
    <lineage>
        <taxon>Bacteria</taxon>
        <taxon>Bacillati</taxon>
        <taxon>Actinomycetota</taxon>
        <taxon>Actinomycetes</taxon>
        <taxon>Kitasatosporales</taxon>
        <taxon>Streptomycetaceae</taxon>
        <taxon>Streptomyces</taxon>
    </lineage>
</organism>
<reference evidence="1" key="1">
    <citation type="submission" date="2024-03" db="EMBL/GenBank/DDBJ databases">
        <title>Novel Streptomyces species of biotechnological and ecological value are a feature of Machair soil.</title>
        <authorList>
            <person name="Prole J.R."/>
            <person name="Goodfellow M."/>
            <person name="Allenby N."/>
            <person name="Ward A.C."/>
        </authorList>
    </citation>
    <scope>NUCLEOTIDE SEQUENCE</scope>
    <source>
        <strain evidence="1">MS1.AVA.4</strain>
    </source>
</reference>
<evidence type="ECO:0000313" key="1">
    <source>
        <dbReference type="EMBL" id="MEJ8662162.1"/>
    </source>
</evidence>
<comment type="caution">
    <text evidence="1">The sequence shown here is derived from an EMBL/GenBank/DDBJ whole genome shotgun (WGS) entry which is preliminary data.</text>
</comment>